<dbReference type="RefSeq" id="WP_132084310.1">
    <property type="nucleotide sequence ID" value="NZ_SLUK01000004.1"/>
</dbReference>
<reference evidence="2 3" key="1">
    <citation type="submission" date="2019-03" db="EMBL/GenBank/DDBJ databases">
        <title>Genomic Encyclopedia of Type Strains, Phase IV (KMG-IV): sequencing the most valuable type-strain genomes for metagenomic binning, comparative biology and taxonomic classification.</title>
        <authorList>
            <person name="Goeker M."/>
        </authorList>
    </citation>
    <scope>NUCLEOTIDE SEQUENCE [LARGE SCALE GENOMIC DNA]</scope>
    <source>
        <strain evidence="2 3">DSM 100433</strain>
    </source>
</reference>
<proteinExistence type="predicted"/>
<dbReference type="Proteomes" id="UP000294682">
    <property type="component" value="Unassembled WGS sequence"/>
</dbReference>
<accession>A0A9X8UJN5</accession>
<keyword evidence="1" id="KW-0732">Signal</keyword>
<keyword evidence="3" id="KW-1185">Reference proteome</keyword>
<name>A0A9X8UJN5_9FIRM</name>
<evidence type="ECO:0000313" key="2">
    <source>
        <dbReference type="EMBL" id="TCL43688.1"/>
    </source>
</evidence>
<dbReference type="SUPFAM" id="SSF51126">
    <property type="entry name" value="Pectin lyase-like"/>
    <property type="match status" value="1"/>
</dbReference>
<feature type="signal peptide" evidence="1">
    <location>
        <begin position="1"/>
        <end position="23"/>
    </location>
</feature>
<organism evidence="2 3">
    <name type="scientific">Harryflintia acetispora</name>
    <dbReference type="NCBI Taxonomy" id="1849041"/>
    <lineage>
        <taxon>Bacteria</taxon>
        <taxon>Bacillati</taxon>
        <taxon>Bacillota</taxon>
        <taxon>Clostridia</taxon>
        <taxon>Eubacteriales</taxon>
        <taxon>Oscillospiraceae</taxon>
        <taxon>Harryflintia</taxon>
    </lineage>
</organism>
<evidence type="ECO:0000313" key="3">
    <source>
        <dbReference type="Proteomes" id="UP000294682"/>
    </source>
</evidence>
<gene>
    <name evidence="2" type="ORF">EDD78_10422</name>
</gene>
<dbReference type="EMBL" id="SLUK01000004">
    <property type="protein sequence ID" value="TCL43688.1"/>
    <property type="molecule type" value="Genomic_DNA"/>
</dbReference>
<dbReference type="AlphaFoldDB" id="A0A9X8UJN5"/>
<feature type="chain" id="PRO_5040742068" description="GLUG domain-containing protein" evidence="1">
    <location>
        <begin position="24"/>
        <end position="380"/>
    </location>
</feature>
<protein>
    <recommendedName>
        <fullName evidence="4">GLUG domain-containing protein</fullName>
    </recommendedName>
</protein>
<comment type="caution">
    <text evidence="2">The sequence shown here is derived from an EMBL/GenBank/DDBJ whole genome shotgun (WGS) entry which is preliminary data.</text>
</comment>
<sequence length="380" mass="39956">MNRISRAFVCTALCALLSLPVSAARAEELGSYGINIAFTPSSRTTRYRFEVFDPQLSSDQPLASRELQAQPDQSSVFLPFLYDPAGEHDYTLRVTAYPLPGREGLDSAASRTSAFTTGKTSSCGHTPAAGGFLAGDGSAAAPYLVATPAQFDHIKSHLTAHFIQCSDFDFDEKALASPSGTFSGVYDGDYHVVRNAKTSPSWMMEISGTVKNLGLENFTVSALNGYSSGVITRHLTKGGLIENCYVSGCTVDSSLAAGLVGVLQAGATVRNCYSLGCTFRAPTPDHSAGGIVGSCHGGTISYCWSVPAALSSPIQPGGIVGDEAFSGTVTDCYFLSNSAWNNGKGTALSDAQLKAASTYQNWDTSVWEIADGSYPALKGF</sequence>
<evidence type="ECO:0000256" key="1">
    <source>
        <dbReference type="SAM" id="SignalP"/>
    </source>
</evidence>
<dbReference type="Gene3D" id="2.160.20.110">
    <property type="match status" value="1"/>
</dbReference>
<evidence type="ECO:0008006" key="4">
    <source>
        <dbReference type="Google" id="ProtNLM"/>
    </source>
</evidence>
<dbReference type="InterPro" id="IPR011050">
    <property type="entry name" value="Pectin_lyase_fold/virulence"/>
</dbReference>